<reference evidence="1 2" key="1">
    <citation type="journal article" date="2007" name="ISME J.">
        <title>Sequence-based analysis of pQBR103; a representative of a unique, transfer-proficient mega plasmid resident in the microbial community of sugar beet.</title>
        <authorList>
            <person name="Tett A."/>
            <person name="Spiers A.J."/>
            <person name="Crossman L.C."/>
            <person name="Ager D."/>
            <person name="Ciric L."/>
            <person name="Dow J.M."/>
            <person name="Fry J.C."/>
            <person name="Harris D."/>
            <person name="Lilley A."/>
            <person name="Oliver A."/>
            <person name="Parkhill J."/>
            <person name="Quail M.A."/>
            <person name="Rainey P.B."/>
            <person name="Saunders N.J."/>
            <person name="Seeger K."/>
            <person name="Snyder L.A.S."/>
            <person name="Squares R."/>
            <person name="Thomas C.M."/>
            <person name="Turner S.L."/>
            <person name="Zhang X.-X."/>
            <person name="Field D."/>
            <person name="Bailey M.J."/>
        </authorList>
    </citation>
    <scope>NUCLEOTIDE SEQUENCE [LARGE SCALE GENOMIC DNA]</scope>
    <source>
        <strain evidence="1 2">SBW25</strain>
    </source>
</reference>
<dbReference type="AlphaFoldDB" id="A4V702"/>
<protein>
    <submittedName>
        <fullName evidence="1">Uncharacterized protein</fullName>
    </submittedName>
</protein>
<keyword evidence="1" id="KW-0614">Plasmid</keyword>
<accession>A4V702</accession>
<evidence type="ECO:0000313" key="2">
    <source>
        <dbReference type="Proteomes" id="UP000002332"/>
    </source>
</evidence>
<gene>
    <name evidence="1" type="ordered locus">pQBR0281</name>
</gene>
<geneLocation type="plasmid" evidence="1 2">
    <name>pQBR103</name>
</geneLocation>
<dbReference type="EMBL" id="AM235768">
    <property type="protein sequence ID" value="CAM96313.1"/>
    <property type="molecule type" value="Genomic_DNA"/>
</dbReference>
<sequence length="166" mass="18382">MSLNASPSLAVVSQCVQATVVISASHPTLGPVYWCFVDGSDHNAPNCYTLTTNLEDAMTLRKGWREGIMAWSHRDHMTKLMLDSEQFQQEHDIDETKVCTWSTTTTLGGALKSLQRRSGQDVDAFTAWLTSAAWLDVEAPGAALDFPQSFVSPQLQLLPVWQRLQA</sequence>
<proteinExistence type="predicted"/>
<organism evidence="1 2">
    <name type="scientific">Pseudomonas fluorescens (strain SBW25)</name>
    <dbReference type="NCBI Taxonomy" id="216595"/>
    <lineage>
        <taxon>Bacteria</taxon>
        <taxon>Pseudomonadati</taxon>
        <taxon>Pseudomonadota</taxon>
        <taxon>Gammaproteobacteria</taxon>
        <taxon>Pseudomonadales</taxon>
        <taxon>Pseudomonadaceae</taxon>
        <taxon>Pseudomonas</taxon>
    </lineage>
</organism>
<dbReference type="RefSeq" id="WP_011923089.1">
    <property type="nucleotide sequence ID" value="NC_009444.1"/>
</dbReference>
<name>A4V702_PSEFS</name>
<evidence type="ECO:0000313" key="1">
    <source>
        <dbReference type="EMBL" id="CAM96313.1"/>
    </source>
</evidence>
<dbReference type="Proteomes" id="UP000002332">
    <property type="component" value="Plasmid pQBR103"/>
</dbReference>